<protein>
    <recommendedName>
        <fullName evidence="2">Signal transduction histidine kinase internal region domain-containing protein</fullName>
    </recommendedName>
</protein>
<organism evidence="3 4">
    <name type="scientific">Echinicola pacifica</name>
    <dbReference type="NCBI Taxonomy" id="346377"/>
    <lineage>
        <taxon>Bacteria</taxon>
        <taxon>Pseudomonadati</taxon>
        <taxon>Bacteroidota</taxon>
        <taxon>Cytophagia</taxon>
        <taxon>Cytophagales</taxon>
        <taxon>Cyclobacteriaceae</taxon>
        <taxon>Echinicola</taxon>
    </lineage>
</organism>
<keyword evidence="1" id="KW-1133">Transmembrane helix</keyword>
<dbReference type="EMBL" id="BMWX01000009">
    <property type="protein sequence ID" value="GGZ39969.1"/>
    <property type="molecule type" value="Genomic_DNA"/>
</dbReference>
<comment type="caution">
    <text evidence="3">The sequence shown here is derived from an EMBL/GenBank/DDBJ whole genome shotgun (WGS) entry which is preliminary data.</text>
</comment>
<reference evidence="3" key="1">
    <citation type="journal article" date="2014" name="Int. J. Syst. Evol. Microbiol.">
        <title>Complete genome sequence of Corynebacterium casei LMG S-19264T (=DSM 44701T), isolated from a smear-ripened cheese.</title>
        <authorList>
            <consortium name="US DOE Joint Genome Institute (JGI-PGF)"/>
            <person name="Walter F."/>
            <person name="Albersmeier A."/>
            <person name="Kalinowski J."/>
            <person name="Ruckert C."/>
        </authorList>
    </citation>
    <scope>NUCLEOTIDE SEQUENCE</scope>
    <source>
        <strain evidence="3">KCTC 12368</strain>
    </source>
</reference>
<dbReference type="Proteomes" id="UP000619457">
    <property type="component" value="Unassembled WGS sequence"/>
</dbReference>
<feature type="domain" description="Signal transduction histidine kinase internal region" evidence="2">
    <location>
        <begin position="158"/>
        <end position="237"/>
    </location>
</feature>
<dbReference type="PANTHER" id="PTHR34220:SF7">
    <property type="entry name" value="SENSOR HISTIDINE KINASE YPDA"/>
    <property type="match status" value="1"/>
</dbReference>
<dbReference type="SUPFAM" id="SSF55874">
    <property type="entry name" value="ATPase domain of HSP90 chaperone/DNA topoisomerase II/histidine kinase"/>
    <property type="match status" value="1"/>
</dbReference>
<dbReference type="Gene3D" id="3.30.565.10">
    <property type="entry name" value="Histidine kinase-like ATPase, C-terminal domain"/>
    <property type="match status" value="1"/>
</dbReference>
<proteinExistence type="predicted"/>
<evidence type="ECO:0000259" key="2">
    <source>
        <dbReference type="Pfam" id="PF06580"/>
    </source>
</evidence>
<dbReference type="InterPro" id="IPR010559">
    <property type="entry name" value="Sig_transdc_His_kin_internal"/>
</dbReference>
<dbReference type="InterPro" id="IPR036890">
    <property type="entry name" value="HATPase_C_sf"/>
</dbReference>
<feature type="transmembrane region" description="Helical" evidence="1">
    <location>
        <begin position="115"/>
        <end position="135"/>
    </location>
</feature>
<dbReference type="GO" id="GO:0000155">
    <property type="term" value="F:phosphorelay sensor kinase activity"/>
    <property type="evidence" value="ECO:0007669"/>
    <property type="project" value="InterPro"/>
</dbReference>
<dbReference type="AlphaFoldDB" id="A0A918UXH5"/>
<keyword evidence="1" id="KW-0812">Transmembrane</keyword>
<feature type="transmembrane region" description="Helical" evidence="1">
    <location>
        <begin position="74"/>
        <end position="95"/>
    </location>
</feature>
<dbReference type="GO" id="GO:0016020">
    <property type="term" value="C:membrane"/>
    <property type="evidence" value="ECO:0007669"/>
    <property type="project" value="InterPro"/>
</dbReference>
<feature type="transmembrane region" description="Helical" evidence="1">
    <location>
        <begin position="47"/>
        <end position="67"/>
    </location>
</feature>
<name>A0A918UXH5_9BACT</name>
<keyword evidence="1" id="KW-0472">Membrane</keyword>
<dbReference type="InterPro" id="IPR050640">
    <property type="entry name" value="Bact_2-comp_sensor_kinase"/>
</dbReference>
<dbReference type="PANTHER" id="PTHR34220">
    <property type="entry name" value="SENSOR HISTIDINE KINASE YPDA"/>
    <property type="match status" value="1"/>
</dbReference>
<evidence type="ECO:0000256" key="1">
    <source>
        <dbReference type="SAM" id="Phobius"/>
    </source>
</evidence>
<evidence type="ECO:0000313" key="3">
    <source>
        <dbReference type="EMBL" id="GGZ39969.1"/>
    </source>
</evidence>
<dbReference type="RefSeq" id="WP_018476022.1">
    <property type="nucleotide sequence ID" value="NZ_BMWX01000009.1"/>
</dbReference>
<dbReference type="Pfam" id="PF06580">
    <property type="entry name" value="His_kinase"/>
    <property type="match status" value="1"/>
</dbReference>
<reference evidence="3" key="2">
    <citation type="submission" date="2020-09" db="EMBL/GenBank/DDBJ databases">
        <authorList>
            <person name="Sun Q."/>
            <person name="Kim S."/>
        </authorList>
    </citation>
    <scope>NUCLEOTIDE SEQUENCE</scope>
    <source>
        <strain evidence="3">KCTC 12368</strain>
    </source>
</reference>
<feature type="transmembrane region" description="Helical" evidence="1">
    <location>
        <begin position="13"/>
        <end position="35"/>
    </location>
</feature>
<accession>A0A918UXH5</accession>
<gene>
    <name evidence="3" type="ORF">GCM10007049_36720</name>
</gene>
<sequence>MINNRFANGFKQAWIKVLIGLVVIAGGQALLLYHYGLSPYRSIMDALVFGGLLVGGLFLLSNIFRYYQPEERNYGVVLFLVILLAFTIVFGGNFALRKLVTDDPMYLEWIAYISWLRLAYMMLILSGFAIFMIVAGRLEDQLAAHEREEQMAQLSKEAELYHLRQQLQPHFLFNSLNSISALLKRQPEQAREMILQLSEFLRSTIRKNDLKWVTVAEEINTVRLFLSIEKVRFGHRLEVDIAEDTSVEKCIIPPLLIQPVVENAVKHGVYGLLGKVKIEVEVKVVQGMILISVQNPYDPNGVAESGTGFGLDSVRRRLYLLFGRRDLISVSSENGLFSVVMKIPIRNTLV</sequence>
<evidence type="ECO:0000313" key="4">
    <source>
        <dbReference type="Proteomes" id="UP000619457"/>
    </source>
</evidence>
<keyword evidence="4" id="KW-1185">Reference proteome</keyword>